<evidence type="ECO:0000256" key="2">
    <source>
        <dbReference type="ARBA" id="ARBA00001946"/>
    </source>
</evidence>
<dbReference type="SUPFAM" id="SSF56219">
    <property type="entry name" value="DNase I-like"/>
    <property type="match status" value="1"/>
</dbReference>
<evidence type="ECO:0000313" key="12">
    <source>
        <dbReference type="EMBL" id="OJJ56674.1"/>
    </source>
</evidence>
<dbReference type="CDD" id="cd09080">
    <property type="entry name" value="TDP2"/>
    <property type="match status" value="1"/>
</dbReference>
<dbReference type="InterPro" id="IPR005135">
    <property type="entry name" value="Endo/exonuclease/phosphatase"/>
</dbReference>
<evidence type="ECO:0000256" key="3">
    <source>
        <dbReference type="ARBA" id="ARBA00004322"/>
    </source>
</evidence>
<dbReference type="Gene3D" id="3.60.10.10">
    <property type="entry name" value="Endonuclease/exonuclease/phosphatase"/>
    <property type="match status" value="1"/>
</dbReference>
<dbReference type="Pfam" id="PF03372">
    <property type="entry name" value="Exo_endo_phos"/>
    <property type="match status" value="1"/>
</dbReference>
<protein>
    <recommendedName>
        <fullName evidence="11">Endonuclease/exonuclease/phosphatase domain-containing protein</fullName>
    </recommendedName>
</protein>
<evidence type="ECO:0000256" key="10">
    <source>
        <dbReference type="ARBA" id="ARBA00023242"/>
    </source>
</evidence>
<keyword evidence="4" id="KW-0540">Nuclease</keyword>
<keyword evidence="10" id="KW-0539">Nucleus</keyword>
<dbReference type="InterPro" id="IPR051547">
    <property type="entry name" value="TDP2-like"/>
</dbReference>
<keyword evidence="5" id="KW-0479">Metal-binding</keyword>
<gene>
    <name evidence="12" type="ORF">ASPSYDRAFT_47966</name>
</gene>
<evidence type="ECO:0000256" key="7">
    <source>
        <dbReference type="ARBA" id="ARBA00022801"/>
    </source>
</evidence>
<dbReference type="GO" id="GO:0005737">
    <property type="term" value="C:cytoplasm"/>
    <property type="evidence" value="ECO:0007669"/>
    <property type="project" value="TreeGrafter"/>
</dbReference>
<reference evidence="13" key="1">
    <citation type="journal article" date="2017" name="Genome Biol.">
        <title>Comparative genomics reveals high biological diversity and specific adaptations in the industrially and medically important fungal genus Aspergillus.</title>
        <authorList>
            <person name="de Vries R.P."/>
            <person name="Riley R."/>
            <person name="Wiebenga A."/>
            <person name="Aguilar-Osorio G."/>
            <person name="Amillis S."/>
            <person name="Uchima C.A."/>
            <person name="Anderluh G."/>
            <person name="Asadollahi M."/>
            <person name="Askin M."/>
            <person name="Barry K."/>
            <person name="Battaglia E."/>
            <person name="Bayram O."/>
            <person name="Benocci T."/>
            <person name="Braus-Stromeyer S.A."/>
            <person name="Caldana C."/>
            <person name="Canovas D."/>
            <person name="Cerqueira G.C."/>
            <person name="Chen F."/>
            <person name="Chen W."/>
            <person name="Choi C."/>
            <person name="Clum A."/>
            <person name="Dos Santos R.A."/>
            <person name="Damasio A.R."/>
            <person name="Diallinas G."/>
            <person name="Emri T."/>
            <person name="Fekete E."/>
            <person name="Flipphi M."/>
            <person name="Freyberg S."/>
            <person name="Gallo A."/>
            <person name="Gournas C."/>
            <person name="Habgood R."/>
            <person name="Hainaut M."/>
            <person name="Harispe M.L."/>
            <person name="Henrissat B."/>
            <person name="Hilden K.S."/>
            <person name="Hope R."/>
            <person name="Hossain A."/>
            <person name="Karabika E."/>
            <person name="Karaffa L."/>
            <person name="Karanyi Z."/>
            <person name="Krasevec N."/>
            <person name="Kuo A."/>
            <person name="Kusch H."/>
            <person name="LaButti K."/>
            <person name="Lagendijk E.L."/>
            <person name="Lapidus A."/>
            <person name="Levasseur A."/>
            <person name="Lindquist E."/>
            <person name="Lipzen A."/>
            <person name="Logrieco A.F."/>
            <person name="MacCabe A."/>
            <person name="Maekelae M.R."/>
            <person name="Malavazi I."/>
            <person name="Melin P."/>
            <person name="Meyer V."/>
            <person name="Mielnichuk N."/>
            <person name="Miskei M."/>
            <person name="Molnar A.P."/>
            <person name="Mule G."/>
            <person name="Ngan C.Y."/>
            <person name="Orejas M."/>
            <person name="Orosz E."/>
            <person name="Ouedraogo J.P."/>
            <person name="Overkamp K.M."/>
            <person name="Park H.-S."/>
            <person name="Perrone G."/>
            <person name="Piumi F."/>
            <person name="Punt P.J."/>
            <person name="Ram A.F."/>
            <person name="Ramon A."/>
            <person name="Rauscher S."/>
            <person name="Record E."/>
            <person name="Riano-Pachon D.M."/>
            <person name="Robert V."/>
            <person name="Roehrig J."/>
            <person name="Ruller R."/>
            <person name="Salamov A."/>
            <person name="Salih N.S."/>
            <person name="Samson R.A."/>
            <person name="Sandor E."/>
            <person name="Sanguinetti M."/>
            <person name="Schuetze T."/>
            <person name="Sepcic K."/>
            <person name="Shelest E."/>
            <person name="Sherlock G."/>
            <person name="Sophianopoulou V."/>
            <person name="Squina F.M."/>
            <person name="Sun H."/>
            <person name="Susca A."/>
            <person name="Todd R.B."/>
            <person name="Tsang A."/>
            <person name="Unkles S.E."/>
            <person name="van de Wiele N."/>
            <person name="van Rossen-Uffink D."/>
            <person name="Oliveira J.V."/>
            <person name="Vesth T.C."/>
            <person name="Visser J."/>
            <person name="Yu J.-H."/>
            <person name="Zhou M."/>
            <person name="Andersen M.R."/>
            <person name="Archer D.B."/>
            <person name="Baker S.E."/>
            <person name="Benoit I."/>
            <person name="Brakhage A.A."/>
            <person name="Braus G.H."/>
            <person name="Fischer R."/>
            <person name="Frisvad J.C."/>
            <person name="Goldman G.H."/>
            <person name="Houbraken J."/>
            <person name="Oakley B."/>
            <person name="Pocsi I."/>
            <person name="Scazzocchio C."/>
            <person name="Seiboth B."/>
            <person name="vanKuyk P.A."/>
            <person name="Wortman J."/>
            <person name="Dyer P.S."/>
            <person name="Grigoriev I.V."/>
        </authorList>
    </citation>
    <scope>NUCLEOTIDE SEQUENCE [LARGE SCALE GENOMIC DNA]</scope>
    <source>
        <strain evidence="13">CBS 593.65</strain>
    </source>
</reference>
<dbReference type="PANTHER" id="PTHR15822">
    <property type="entry name" value="TRAF AND TNF RECEPTOR-ASSOCIATED PROTEIN"/>
    <property type="match status" value="1"/>
</dbReference>
<sequence>MEALMGKAIKDGAALKKTSVPWTLDEPYSQSYYDYDPATSKWVPQSPGTQRIKGTTPIATIALYTWNIDFMLPFAAARMRPALAHLEHLTSSLPPTAAPIIFLQECTASDLTTIAATPWIQSRFHLTDIDPSSWATTQYGTTMLIDARLPIASAFRVHYSKTRMDRDALFVDVDVDVSSGGPDGQRLLRLCNTHLESMALDPPFRPPQVKLFAEYMHGDGIHAALAGGDFNAIQPFDRTLHGENNLKDAFLELGGQEDTEEGYTWGQQAATSQRERYGCSRMDKVYFCGGVKVRRFERFGAEVLAEGEEERRAIVELGFERPWVTDHLGVVAEVEVLVGNRGML</sequence>
<keyword evidence="13" id="KW-1185">Reference proteome</keyword>
<evidence type="ECO:0000256" key="9">
    <source>
        <dbReference type="ARBA" id="ARBA00023204"/>
    </source>
</evidence>
<comment type="cofactor">
    <cofactor evidence="1">
        <name>Mn(2+)</name>
        <dbReference type="ChEBI" id="CHEBI:29035"/>
    </cofactor>
</comment>
<evidence type="ECO:0000256" key="5">
    <source>
        <dbReference type="ARBA" id="ARBA00022723"/>
    </source>
</evidence>
<dbReference type="InterPro" id="IPR036691">
    <property type="entry name" value="Endo/exonu/phosph_ase_sf"/>
</dbReference>
<dbReference type="EMBL" id="KV878590">
    <property type="protein sequence ID" value="OJJ56674.1"/>
    <property type="molecule type" value="Genomic_DNA"/>
</dbReference>
<keyword evidence="7" id="KW-0378">Hydrolase</keyword>
<organism evidence="12 13">
    <name type="scientific">Aspergillus sydowii CBS 593.65</name>
    <dbReference type="NCBI Taxonomy" id="1036612"/>
    <lineage>
        <taxon>Eukaryota</taxon>
        <taxon>Fungi</taxon>
        <taxon>Dikarya</taxon>
        <taxon>Ascomycota</taxon>
        <taxon>Pezizomycotina</taxon>
        <taxon>Eurotiomycetes</taxon>
        <taxon>Eurotiomycetidae</taxon>
        <taxon>Eurotiales</taxon>
        <taxon>Aspergillaceae</taxon>
        <taxon>Aspergillus</taxon>
        <taxon>Aspergillus subgen. Nidulantes</taxon>
    </lineage>
</organism>
<keyword evidence="6" id="KW-0227">DNA damage</keyword>
<feature type="domain" description="Endonuclease/exonuclease/phosphatase" evidence="11">
    <location>
        <begin position="65"/>
        <end position="327"/>
    </location>
</feature>
<dbReference type="RefSeq" id="XP_040700480.1">
    <property type="nucleotide sequence ID" value="XM_040847543.1"/>
</dbReference>
<dbReference type="GO" id="GO:0070260">
    <property type="term" value="F:5'-tyrosyl-DNA phosphodiesterase activity"/>
    <property type="evidence" value="ECO:0007669"/>
    <property type="project" value="TreeGrafter"/>
</dbReference>
<dbReference type="GO" id="GO:0003697">
    <property type="term" value="F:single-stranded DNA binding"/>
    <property type="evidence" value="ECO:0007669"/>
    <property type="project" value="TreeGrafter"/>
</dbReference>
<comment type="subcellular location">
    <subcellularLocation>
        <location evidence="3">Nucleus</location>
        <location evidence="3">PML body</location>
    </subcellularLocation>
</comment>
<dbReference type="Proteomes" id="UP000184356">
    <property type="component" value="Unassembled WGS sequence"/>
</dbReference>
<dbReference type="GO" id="GO:0046872">
    <property type="term" value="F:metal ion binding"/>
    <property type="evidence" value="ECO:0007669"/>
    <property type="project" value="UniProtKB-KW"/>
</dbReference>
<comment type="cofactor">
    <cofactor evidence="2">
        <name>Mg(2+)</name>
        <dbReference type="ChEBI" id="CHEBI:18420"/>
    </cofactor>
</comment>
<name>A0A1L9TB73_9EURO</name>
<evidence type="ECO:0000259" key="11">
    <source>
        <dbReference type="Pfam" id="PF03372"/>
    </source>
</evidence>
<evidence type="ECO:0000313" key="13">
    <source>
        <dbReference type="Proteomes" id="UP000184356"/>
    </source>
</evidence>
<dbReference type="GO" id="GO:0004518">
    <property type="term" value="F:nuclease activity"/>
    <property type="evidence" value="ECO:0007669"/>
    <property type="project" value="UniProtKB-KW"/>
</dbReference>
<dbReference type="GeneID" id="63763616"/>
<evidence type="ECO:0000256" key="4">
    <source>
        <dbReference type="ARBA" id="ARBA00022722"/>
    </source>
</evidence>
<evidence type="ECO:0000256" key="8">
    <source>
        <dbReference type="ARBA" id="ARBA00022842"/>
    </source>
</evidence>
<dbReference type="PANTHER" id="PTHR15822:SF4">
    <property type="entry name" value="TYROSYL-DNA PHOSPHODIESTERASE 2"/>
    <property type="match status" value="1"/>
</dbReference>
<dbReference type="VEuPathDB" id="FungiDB:ASPSYDRAFT_47966"/>
<proteinExistence type="predicted"/>
<evidence type="ECO:0000256" key="6">
    <source>
        <dbReference type="ARBA" id="ARBA00022763"/>
    </source>
</evidence>
<dbReference type="AlphaFoldDB" id="A0A1L9TB73"/>
<evidence type="ECO:0000256" key="1">
    <source>
        <dbReference type="ARBA" id="ARBA00001936"/>
    </source>
</evidence>
<keyword evidence="8" id="KW-0460">Magnesium</keyword>
<keyword evidence="9" id="KW-0234">DNA repair</keyword>
<dbReference type="GO" id="GO:0006302">
    <property type="term" value="P:double-strand break repair"/>
    <property type="evidence" value="ECO:0007669"/>
    <property type="project" value="TreeGrafter"/>
</dbReference>
<accession>A0A1L9TB73</accession>
<dbReference type="OrthoDB" id="9975959at2759"/>